<sequence length="262" mass="28389">MTGWLVLGKPRLAGKGRASNMKQIACLTPPPLSDTPHYPYLDAHGACRTAQEEKEEEEVMVRILYRAQTEASLNGINSHCSMGIIHSILSASPHTHIHPHIMLSLPSLISSMSLALALVGQAQGQMKPVDYAARAVNSGKFLCTDGYLLVLRSDYTDDCGLAPPTAQMPFVNFIRPNAWISATPSPVHINIGNMSDPVFTTTLTQQNPPARFSSLKQGYIGLGEPGHIRISGKGCLIHQGKNHVDTGLCTGDQSLWEIQART</sequence>
<name>A0A4P9Y3Z5_9FUNG</name>
<evidence type="ECO:0000313" key="2">
    <source>
        <dbReference type="Proteomes" id="UP000267251"/>
    </source>
</evidence>
<accession>A0A4P9Y3Z5</accession>
<dbReference type="AlphaFoldDB" id="A0A4P9Y3Z5"/>
<gene>
    <name evidence="1" type="ORF">BJ684DRAFT_19881</name>
</gene>
<organism evidence="1 2">
    <name type="scientific">Piptocephalis cylindrospora</name>
    <dbReference type="NCBI Taxonomy" id="1907219"/>
    <lineage>
        <taxon>Eukaryota</taxon>
        <taxon>Fungi</taxon>
        <taxon>Fungi incertae sedis</taxon>
        <taxon>Zoopagomycota</taxon>
        <taxon>Zoopagomycotina</taxon>
        <taxon>Zoopagomycetes</taxon>
        <taxon>Zoopagales</taxon>
        <taxon>Piptocephalidaceae</taxon>
        <taxon>Piptocephalis</taxon>
    </lineage>
</organism>
<evidence type="ECO:0000313" key="1">
    <source>
        <dbReference type="EMBL" id="RKP13647.1"/>
    </source>
</evidence>
<protein>
    <submittedName>
        <fullName evidence="1">Uncharacterized protein</fullName>
    </submittedName>
</protein>
<dbReference type="Proteomes" id="UP000267251">
    <property type="component" value="Unassembled WGS sequence"/>
</dbReference>
<dbReference type="EMBL" id="KZ987972">
    <property type="protein sequence ID" value="RKP13647.1"/>
    <property type="molecule type" value="Genomic_DNA"/>
</dbReference>
<proteinExistence type="predicted"/>
<keyword evidence="2" id="KW-1185">Reference proteome</keyword>
<dbReference type="OrthoDB" id="10422000at2759"/>
<reference evidence="2" key="1">
    <citation type="journal article" date="2018" name="Nat. Microbiol.">
        <title>Leveraging single-cell genomics to expand the fungal tree of life.</title>
        <authorList>
            <person name="Ahrendt S.R."/>
            <person name="Quandt C.A."/>
            <person name="Ciobanu D."/>
            <person name="Clum A."/>
            <person name="Salamov A."/>
            <person name="Andreopoulos B."/>
            <person name="Cheng J.F."/>
            <person name="Woyke T."/>
            <person name="Pelin A."/>
            <person name="Henrissat B."/>
            <person name="Reynolds N.K."/>
            <person name="Benny G.L."/>
            <person name="Smith M.E."/>
            <person name="James T.Y."/>
            <person name="Grigoriev I.V."/>
        </authorList>
    </citation>
    <scope>NUCLEOTIDE SEQUENCE [LARGE SCALE GENOMIC DNA]</scope>
</reference>